<evidence type="ECO:0000256" key="1">
    <source>
        <dbReference type="PROSITE-ProRule" id="PRU00409"/>
    </source>
</evidence>
<accession>A0A497JHQ6</accession>
<gene>
    <name evidence="3" type="ORF">DRO07_03210</name>
</gene>
<evidence type="ECO:0000313" key="3">
    <source>
        <dbReference type="EMBL" id="RLG68674.1"/>
    </source>
</evidence>
<dbReference type="InterPro" id="IPR013651">
    <property type="entry name" value="ATP-grasp_RimK-type"/>
</dbReference>
<comment type="caution">
    <text evidence="3">The sequence shown here is derived from an EMBL/GenBank/DDBJ whole genome shotgun (WGS) entry which is preliminary data.</text>
</comment>
<dbReference type="GO" id="GO:0005524">
    <property type="term" value="F:ATP binding"/>
    <property type="evidence" value="ECO:0007669"/>
    <property type="project" value="UniProtKB-UniRule"/>
</dbReference>
<organism evidence="3 4">
    <name type="scientific">Candidatus Iainarchaeum sp</name>
    <dbReference type="NCBI Taxonomy" id="3101447"/>
    <lineage>
        <taxon>Archaea</taxon>
        <taxon>Candidatus Iainarchaeota</taxon>
        <taxon>Candidatus Iainarchaeia</taxon>
        <taxon>Candidatus Iainarchaeales</taxon>
        <taxon>Candidatus Iainarchaeaceae</taxon>
        <taxon>Candidatus Iainarchaeum</taxon>
    </lineage>
</organism>
<dbReference type="SUPFAM" id="SSF56059">
    <property type="entry name" value="Glutathione synthetase ATP-binding domain-like"/>
    <property type="match status" value="1"/>
</dbReference>
<dbReference type="GO" id="GO:0018169">
    <property type="term" value="F:ribosomal S6-glutamic acid ligase activity"/>
    <property type="evidence" value="ECO:0007669"/>
    <property type="project" value="TreeGrafter"/>
</dbReference>
<dbReference type="PANTHER" id="PTHR21621:SF0">
    <property type="entry name" value="BETA-CITRYLGLUTAMATE SYNTHASE B-RELATED"/>
    <property type="match status" value="1"/>
</dbReference>
<feature type="domain" description="ATP-grasp" evidence="2">
    <location>
        <begin position="104"/>
        <end position="273"/>
    </location>
</feature>
<reference evidence="3 4" key="1">
    <citation type="submission" date="2018-06" db="EMBL/GenBank/DDBJ databases">
        <title>Extensive metabolic versatility and redundancy in microbially diverse, dynamic hydrothermal sediments.</title>
        <authorList>
            <person name="Dombrowski N."/>
            <person name="Teske A."/>
            <person name="Baker B.J."/>
        </authorList>
    </citation>
    <scope>NUCLEOTIDE SEQUENCE [LARGE SCALE GENOMIC DNA]</scope>
    <source>
        <strain evidence="3">B9_G13</strain>
    </source>
</reference>
<dbReference type="PANTHER" id="PTHR21621">
    <property type="entry name" value="RIBOSOMAL PROTEIN S6 MODIFICATION PROTEIN"/>
    <property type="match status" value="1"/>
</dbReference>
<protein>
    <recommendedName>
        <fullName evidence="2">ATP-grasp domain-containing protein</fullName>
    </recommendedName>
</protein>
<name>A0A497JHQ6_9ARCH</name>
<keyword evidence="1" id="KW-0547">Nucleotide-binding</keyword>
<dbReference type="PROSITE" id="PS50975">
    <property type="entry name" value="ATP_GRASP"/>
    <property type="match status" value="1"/>
</dbReference>
<dbReference type="GO" id="GO:0005737">
    <property type="term" value="C:cytoplasm"/>
    <property type="evidence" value="ECO:0007669"/>
    <property type="project" value="TreeGrafter"/>
</dbReference>
<dbReference type="InterPro" id="IPR011761">
    <property type="entry name" value="ATP-grasp"/>
</dbReference>
<dbReference type="Proteomes" id="UP000277633">
    <property type="component" value="Unassembled WGS sequence"/>
</dbReference>
<dbReference type="EMBL" id="QMWO01000130">
    <property type="protein sequence ID" value="RLG68674.1"/>
    <property type="molecule type" value="Genomic_DNA"/>
</dbReference>
<dbReference type="Gene3D" id="3.30.1490.20">
    <property type="entry name" value="ATP-grasp fold, A domain"/>
    <property type="match status" value="1"/>
</dbReference>
<dbReference type="Pfam" id="PF08443">
    <property type="entry name" value="RimK"/>
    <property type="match status" value="1"/>
</dbReference>
<dbReference type="GO" id="GO:0009432">
    <property type="term" value="P:SOS response"/>
    <property type="evidence" value="ECO:0007669"/>
    <property type="project" value="TreeGrafter"/>
</dbReference>
<dbReference type="InterPro" id="IPR013815">
    <property type="entry name" value="ATP_grasp_subdomain_1"/>
</dbReference>
<dbReference type="AlphaFoldDB" id="A0A497JHQ6"/>
<evidence type="ECO:0000259" key="2">
    <source>
        <dbReference type="PROSITE" id="PS50975"/>
    </source>
</evidence>
<dbReference type="GO" id="GO:0046872">
    <property type="term" value="F:metal ion binding"/>
    <property type="evidence" value="ECO:0007669"/>
    <property type="project" value="InterPro"/>
</dbReference>
<keyword evidence="1" id="KW-0067">ATP-binding</keyword>
<proteinExistence type="predicted"/>
<evidence type="ECO:0000313" key="4">
    <source>
        <dbReference type="Proteomes" id="UP000277633"/>
    </source>
</evidence>
<sequence length="279" mass="31249">MEKLLMAVEGEKKRFTFLKDAFRQAGLDVKAITVRELTLFTNMSGSKIKNSKLGLSKIKAIYLETPLKLTQFVEPLLDEIERRGIYCQVKKNSYYIGSNELLQLSVLNEYNIKIPRTTILGNVEQIKAVAEKFSYPVLLKLYSKGEKIQSFIANDEKMLASLAERVQADNAIIREYIAGEVDHCAVIGDKVYNLKRMVKEDGSLQPLKKALPSKLSKAEEETAIQAASVCGCDIATVKMCKGFVLKVKPYVNMVVFTKKTGENIFEEVASLFKEKVSGA</sequence>